<dbReference type="AlphaFoldDB" id="A0A4R1PYC8"/>
<feature type="chain" id="PRO_5020497547" evidence="1">
    <location>
        <begin position="29"/>
        <end position="432"/>
    </location>
</feature>
<keyword evidence="3" id="KW-1185">Reference proteome</keyword>
<dbReference type="EMBL" id="SLUI01000019">
    <property type="protein sequence ID" value="TCL32953.1"/>
    <property type="molecule type" value="Genomic_DNA"/>
</dbReference>
<protein>
    <submittedName>
        <fullName evidence="2">Uncharacterized protein</fullName>
    </submittedName>
</protein>
<comment type="caution">
    <text evidence="2">The sequence shown here is derived from an EMBL/GenBank/DDBJ whole genome shotgun (WGS) entry which is preliminary data.</text>
</comment>
<evidence type="ECO:0000256" key="1">
    <source>
        <dbReference type="SAM" id="SignalP"/>
    </source>
</evidence>
<accession>A0A4R1PYC8</accession>
<reference evidence="2 3" key="1">
    <citation type="submission" date="2019-03" db="EMBL/GenBank/DDBJ databases">
        <title>Genomic Encyclopedia of Type Strains, Phase IV (KMG-IV): sequencing the most valuable type-strain genomes for metagenomic binning, comparative biology and taxonomic classification.</title>
        <authorList>
            <person name="Goeker M."/>
        </authorList>
    </citation>
    <scope>NUCLEOTIDE SEQUENCE [LARGE SCALE GENOMIC DNA]</scope>
    <source>
        <strain evidence="2 3">DSM 15969</strain>
    </source>
</reference>
<keyword evidence="1" id="KW-0732">Signal</keyword>
<evidence type="ECO:0000313" key="2">
    <source>
        <dbReference type="EMBL" id="TCL32953.1"/>
    </source>
</evidence>
<proteinExistence type="predicted"/>
<evidence type="ECO:0000313" key="3">
    <source>
        <dbReference type="Proteomes" id="UP000295063"/>
    </source>
</evidence>
<feature type="signal peptide" evidence="1">
    <location>
        <begin position="1"/>
        <end position="28"/>
    </location>
</feature>
<sequence>MHTIKRPSMLIPVILAAFILVVPLGAFAHAAAATVETVAVSISSPEGKPPARIAKRMEASVATVGNHVFTGRSIAEITAGKSDYERIVSDVIGRVLVGYSVESVQITPGRNTQIAVTISPWGDVVRDVRLEVDFGSLSPEVAGLITKDMGDLEELLAGVLVGLPIDSLDWAGGVSKTVIRELLTAQLPEFRSNFDIVSGTHTIVKLSLAPQGPVVQDTRVSLRSRTIPNVLLWKAKPAVEKAAKMMNGLPVAFVERHQEYFNNRLAEVVKDHPVAKEYGLTLLPEVIAGQQTQIQLKAETSKYRLTLEGYVDMGREEDNTAIKLHAGKFINSADELFTEVEFIPSSVSWKFYPGWSHKLGTTTYAGVKYDISDKDNILWLNQNFGSDWSLRLEHASSTEGDEIGLRYKIHDFLSAEYVVGEHENWLRLIGHL</sequence>
<organism evidence="2 3">
    <name type="scientific">Anaerospora hongkongensis</name>
    <dbReference type="NCBI Taxonomy" id="244830"/>
    <lineage>
        <taxon>Bacteria</taxon>
        <taxon>Bacillati</taxon>
        <taxon>Bacillota</taxon>
        <taxon>Negativicutes</taxon>
        <taxon>Selenomonadales</taxon>
        <taxon>Sporomusaceae</taxon>
        <taxon>Anaerospora</taxon>
    </lineage>
</organism>
<dbReference type="RefSeq" id="WP_243650653.1">
    <property type="nucleotide sequence ID" value="NZ_SLUI01000019.1"/>
</dbReference>
<name>A0A4R1PYC8_9FIRM</name>
<dbReference type="Proteomes" id="UP000295063">
    <property type="component" value="Unassembled WGS sequence"/>
</dbReference>
<gene>
    <name evidence="2" type="ORF">EV210_11928</name>
</gene>